<dbReference type="EMBL" id="CP046052">
    <property type="protein sequence ID" value="QGM44665.1"/>
    <property type="molecule type" value="Genomic_DNA"/>
</dbReference>
<dbReference type="PANTHER" id="PTHR43037:SF1">
    <property type="entry name" value="BLL1128 PROTEIN"/>
    <property type="match status" value="1"/>
</dbReference>
<proteinExistence type="predicted"/>
<keyword evidence="5" id="KW-1185">Reference proteome</keyword>
<dbReference type="Pfam" id="PF10503">
    <property type="entry name" value="Esterase_PHB"/>
    <property type="match status" value="1"/>
</dbReference>
<gene>
    <name evidence="4" type="ORF">H2LOC_002600</name>
</gene>
<name>A0A6B8KCB2_9HYPH</name>
<dbReference type="InterPro" id="IPR050955">
    <property type="entry name" value="Plant_Biomass_Hydrol_Est"/>
</dbReference>
<dbReference type="Proteomes" id="UP000309061">
    <property type="component" value="Chromosome"/>
</dbReference>
<dbReference type="RefSeq" id="WP_136494961.1">
    <property type="nucleotide sequence ID" value="NZ_CP046052.1"/>
</dbReference>
<dbReference type="InterPro" id="IPR029058">
    <property type="entry name" value="AB_hydrolase_fold"/>
</dbReference>
<dbReference type="AlphaFoldDB" id="A0A6B8KCB2"/>
<organism evidence="4 5">
    <name type="scientific">Methylocystis heyeri</name>
    <dbReference type="NCBI Taxonomy" id="391905"/>
    <lineage>
        <taxon>Bacteria</taxon>
        <taxon>Pseudomonadati</taxon>
        <taxon>Pseudomonadota</taxon>
        <taxon>Alphaproteobacteria</taxon>
        <taxon>Hyphomicrobiales</taxon>
        <taxon>Methylocystaceae</taxon>
        <taxon>Methylocystis</taxon>
    </lineage>
</organism>
<dbReference type="Gene3D" id="3.40.50.1820">
    <property type="entry name" value="alpha/beta hydrolase"/>
    <property type="match status" value="1"/>
</dbReference>
<dbReference type="GO" id="GO:0005576">
    <property type="term" value="C:extracellular region"/>
    <property type="evidence" value="ECO:0007669"/>
    <property type="project" value="InterPro"/>
</dbReference>
<dbReference type="NCBIfam" id="TIGR01840">
    <property type="entry name" value="esterase_phb"/>
    <property type="match status" value="1"/>
</dbReference>
<reference evidence="4 5" key="1">
    <citation type="submission" date="2019-11" db="EMBL/GenBank/DDBJ databases">
        <title>The genome sequence of Methylocystis heyeri.</title>
        <authorList>
            <person name="Oshkin I.Y."/>
            <person name="Miroshnikov K."/>
            <person name="Dedysh S.N."/>
        </authorList>
    </citation>
    <scope>NUCLEOTIDE SEQUENCE [LARGE SCALE GENOMIC DNA]</scope>
    <source>
        <strain evidence="4 5">H2</strain>
    </source>
</reference>
<evidence type="ECO:0000256" key="1">
    <source>
        <dbReference type="ARBA" id="ARBA00022729"/>
    </source>
</evidence>
<protein>
    <submittedName>
        <fullName evidence="4">PHB depolymerase family esterase</fullName>
    </submittedName>
</protein>
<evidence type="ECO:0000313" key="5">
    <source>
        <dbReference type="Proteomes" id="UP000309061"/>
    </source>
</evidence>
<dbReference type="OrthoDB" id="9767239at2"/>
<evidence type="ECO:0000256" key="3">
    <source>
        <dbReference type="SAM" id="MobiDB-lite"/>
    </source>
</evidence>
<sequence length="390" mass="42456">MQPFTGNAIEEAMRLAREQNPIGATRLLLNRLSVGRFKTPTQPAPEERGNPAQPRIDSRVGVTSGAEGPATRLRMPLGETLARLRSGEVPSFGLDPEALSKLGKRPKVLVPEGASYLSREFIGTAGARRYKVYVPSKLRGARAPLLVMLHGCTQNPDDFAVGTGMNRLAEELGFIVAYPEQPAADNQMRCWNWFDQKHQLRDCGEPSIIAGLTRALISEMNLDRERVFVAGLSAGGAMADVMSVTYPDLYAAAGIHSGLAYGVAADQASAFMAMSGKSQQCRQRFARNRVRTVIFHGARDAKVHPINAERILTEARAGISGDCEETTQRGMSNGLQYQRTVVADAAGVQLEYWAIEGLGHAWCGGSPEGSHTERRGPDASREMLRFFLES</sequence>
<dbReference type="KEGG" id="mhey:H2LOC_002600"/>
<feature type="region of interest" description="Disordered" evidence="3">
    <location>
        <begin position="36"/>
        <end position="71"/>
    </location>
</feature>
<evidence type="ECO:0000256" key="2">
    <source>
        <dbReference type="ARBA" id="ARBA00022801"/>
    </source>
</evidence>
<dbReference type="InterPro" id="IPR010126">
    <property type="entry name" value="Esterase_phb"/>
</dbReference>
<keyword evidence="1" id="KW-0732">Signal</keyword>
<dbReference type="SUPFAM" id="SSF53474">
    <property type="entry name" value="alpha/beta-Hydrolases"/>
    <property type="match status" value="1"/>
</dbReference>
<evidence type="ECO:0000313" key="4">
    <source>
        <dbReference type="EMBL" id="QGM44665.1"/>
    </source>
</evidence>
<keyword evidence="2" id="KW-0378">Hydrolase</keyword>
<dbReference type="PANTHER" id="PTHR43037">
    <property type="entry name" value="UNNAMED PRODUCT-RELATED"/>
    <property type="match status" value="1"/>
</dbReference>
<accession>A0A6B8KCB2</accession>
<dbReference type="GO" id="GO:0016787">
    <property type="term" value="F:hydrolase activity"/>
    <property type="evidence" value="ECO:0007669"/>
    <property type="project" value="UniProtKB-KW"/>
</dbReference>